<evidence type="ECO:0000313" key="2">
    <source>
        <dbReference type="Proteomes" id="UP000313359"/>
    </source>
</evidence>
<gene>
    <name evidence="1" type="ORF">L227DRAFT_656882</name>
</gene>
<dbReference type="InterPro" id="IPR011009">
    <property type="entry name" value="Kinase-like_dom_sf"/>
</dbReference>
<reference evidence="1" key="1">
    <citation type="journal article" date="2018" name="Genome Biol. Evol.">
        <title>Genomics and development of Lentinus tigrinus, a white-rot wood-decaying mushroom with dimorphic fruiting bodies.</title>
        <authorList>
            <person name="Wu B."/>
            <person name="Xu Z."/>
            <person name="Knudson A."/>
            <person name="Carlson A."/>
            <person name="Chen N."/>
            <person name="Kovaka S."/>
            <person name="LaButti K."/>
            <person name="Lipzen A."/>
            <person name="Pennachio C."/>
            <person name="Riley R."/>
            <person name="Schakwitz W."/>
            <person name="Umezawa K."/>
            <person name="Ohm R.A."/>
            <person name="Grigoriev I.V."/>
            <person name="Nagy L.G."/>
            <person name="Gibbons J."/>
            <person name="Hibbett D."/>
        </authorList>
    </citation>
    <scope>NUCLEOTIDE SEQUENCE [LARGE SCALE GENOMIC DNA]</scope>
    <source>
        <strain evidence="1">ALCF2SS1-6</strain>
    </source>
</reference>
<dbReference type="EMBL" id="ML122295">
    <property type="protein sequence ID" value="RPD55435.1"/>
    <property type="molecule type" value="Genomic_DNA"/>
</dbReference>
<dbReference type="Gene3D" id="1.10.510.10">
    <property type="entry name" value="Transferase(Phosphotransferase) domain 1"/>
    <property type="match status" value="1"/>
</dbReference>
<protein>
    <recommendedName>
        <fullName evidence="3">Protein kinase domain-containing protein</fullName>
    </recommendedName>
</protein>
<dbReference type="STRING" id="1328759.A0A5C2RWV6"/>
<dbReference type="OrthoDB" id="2744910at2759"/>
<name>A0A5C2RWV6_9APHY</name>
<dbReference type="PANTHER" id="PTHR37171">
    <property type="entry name" value="SERINE/THREONINE-PROTEIN KINASE YRZF-RELATED"/>
    <property type="match status" value="1"/>
</dbReference>
<dbReference type="InterPro" id="IPR052396">
    <property type="entry name" value="Meiotic_Drive_Suppr_Kinase"/>
</dbReference>
<dbReference type="AlphaFoldDB" id="A0A5C2RWV6"/>
<sequence length="337" mass="38630">MIQLQWPHYAPFLSESPQVTTGHTETTWYHLDPFLLPPKDVLDTSIRALVDDLIVERPDGNTQVFRATLRRVYSDQIHPDEQRVVCKVAYGGRRVDVLKREAKIYSEKLSHLQGDCVPTVFGCFVGTTSEGRTGVLVLQDGGVSLKAKLQYYELDIREKVVDALHRIHKAGVVHQDLVERNIVVQTRIENERRVPKVMIVDFGNSDDHVCPIEDDKIATYAPIPDRLVFNCSELYEVCMNLAETWRPSHVIYCSEFLPVAWAMEGPQQLIETAKAKRGIDPEDRDYAQRDAAFACKSLRNRISQRDYFDTHPYTQEWPEAVEGWVSHVESRARTIPL</sequence>
<organism evidence="1 2">
    <name type="scientific">Lentinus tigrinus ALCF2SS1-6</name>
    <dbReference type="NCBI Taxonomy" id="1328759"/>
    <lineage>
        <taxon>Eukaryota</taxon>
        <taxon>Fungi</taxon>
        <taxon>Dikarya</taxon>
        <taxon>Basidiomycota</taxon>
        <taxon>Agaricomycotina</taxon>
        <taxon>Agaricomycetes</taxon>
        <taxon>Polyporales</taxon>
        <taxon>Polyporaceae</taxon>
        <taxon>Lentinus</taxon>
    </lineage>
</organism>
<dbReference type="PANTHER" id="PTHR37171:SF1">
    <property type="entry name" value="SERINE_THREONINE-PROTEIN KINASE YRZF-RELATED"/>
    <property type="match status" value="1"/>
</dbReference>
<dbReference type="Proteomes" id="UP000313359">
    <property type="component" value="Unassembled WGS sequence"/>
</dbReference>
<evidence type="ECO:0000313" key="1">
    <source>
        <dbReference type="EMBL" id="RPD55435.1"/>
    </source>
</evidence>
<keyword evidence="2" id="KW-1185">Reference proteome</keyword>
<proteinExistence type="predicted"/>
<dbReference type="SUPFAM" id="SSF56112">
    <property type="entry name" value="Protein kinase-like (PK-like)"/>
    <property type="match status" value="1"/>
</dbReference>
<evidence type="ECO:0008006" key="3">
    <source>
        <dbReference type="Google" id="ProtNLM"/>
    </source>
</evidence>
<accession>A0A5C2RWV6</accession>